<name>A0A9W4U0M9_9ASCO</name>
<dbReference type="AlphaFoldDB" id="A0A9W4U0M9"/>
<evidence type="ECO:0000313" key="4">
    <source>
        <dbReference type="Proteomes" id="UP001152885"/>
    </source>
</evidence>
<reference evidence="3" key="1">
    <citation type="submission" date="2022-12" db="EMBL/GenBank/DDBJ databases">
        <authorList>
            <person name="Brejova B."/>
        </authorList>
    </citation>
    <scope>NUCLEOTIDE SEQUENCE</scope>
</reference>
<evidence type="ECO:0000256" key="1">
    <source>
        <dbReference type="SAM" id="Coils"/>
    </source>
</evidence>
<gene>
    <name evidence="3" type="ORF">CANVERA_P4511</name>
</gene>
<dbReference type="EMBL" id="CANTUO010000005">
    <property type="protein sequence ID" value="CAI5759999.1"/>
    <property type="molecule type" value="Genomic_DNA"/>
</dbReference>
<evidence type="ECO:0000313" key="3">
    <source>
        <dbReference type="EMBL" id="CAI5759999.1"/>
    </source>
</evidence>
<keyword evidence="4" id="KW-1185">Reference proteome</keyword>
<organism evidence="3 4">
    <name type="scientific">Candida verbasci</name>
    <dbReference type="NCBI Taxonomy" id="1227364"/>
    <lineage>
        <taxon>Eukaryota</taxon>
        <taxon>Fungi</taxon>
        <taxon>Dikarya</taxon>
        <taxon>Ascomycota</taxon>
        <taxon>Saccharomycotina</taxon>
        <taxon>Pichiomycetes</taxon>
        <taxon>Debaryomycetaceae</taxon>
        <taxon>Candida/Lodderomyces clade</taxon>
        <taxon>Candida</taxon>
    </lineage>
</organism>
<dbReference type="OrthoDB" id="3995760at2759"/>
<feature type="region of interest" description="Disordered" evidence="2">
    <location>
        <begin position="281"/>
        <end position="307"/>
    </location>
</feature>
<evidence type="ECO:0000256" key="2">
    <source>
        <dbReference type="SAM" id="MobiDB-lite"/>
    </source>
</evidence>
<sequence>MNDSISKENDITILTQSTNKFASPKKMTTNSTIINSQSLYNQEEFKSLERNFADIVLINKSLKNEIVRLEHELSLKISQIEMNRDKLQFYEQTIKGIEEENLQREELLKKEIISYKSLVKSLENEIISLNSIKPEPTEHYHELYVKYEKLLRDYKILTNQFELEKNQKLIYLDQLEFLSSKNEELIKEKESNTSGESSAADFITEITHATNHTMNELTDEEDSFDLLDQSSPIKQTPNFQFPPSPDPESRDKRQSLPTQLKRMSLVDNEFVLSPFKLTPTQEQEDKFNNSNSTIKRYSSSKPTHSRYNSHDIIPIKVEFEKENGKRSVSNKEDYRNETLFALNGYEEDPDYSRNFSIETTGNSNRSSGIYDKSTRQEITKLKFELQSLKLHNEKLLSYIGFELQKQKKNIKRLTKKQSEISLGSKVEYSDAKLIANSKDMLINKKRVLRSVSINTILDKKNINSIGLRHDNYDGDDEEISSDDKMIKKYASQVFRKHNFDNDSDFEDWAEEEIEDIEEEEEIESSSSSSEEELGVFNHLKHIVMGKKEKKRKLSDELVDDGLKFKFLTIALGIIIISFRLTPHAITNTNN</sequence>
<dbReference type="Proteomes" id="UP001152885">
    <property type="component" value="Unassembled WGS sequence"/>
</dbReference>
<protein>
    <submittedName>
        <fullName evidence="3">Uncharacterized protein</fullName>
    </submittedName>
</protein>
<proteinExistence type="predicted"/>
<feature type="compositionally biased region" description="Polar residues" evidence="2">
    <location>
        <begin position="288"/>
        <end position="306"/>
    </location>
</feature>
<feature type="compositionally biased region" description="Polar residues" evidence="2">
    <location>
        <begin position="229"/>
        <end position="239"/>
    </location>
</feature>
<feature type="coiled-coil region" evidence="1">
    <location>
        <begin position="59"/>
        <end position="167"/>
    </location>
</feature>
<keyword evidence="1" id="KW-0175">Coiled coil</keyword>
<comment type="caution">
    <text evidence="3">The sequence shown here is derived from an EMBL/GenBank/DDBJ whole genome shotgun (WGS) entry which is preliminary data.</text>
</comment>
<accession>A0A9W4U0M9</accession>
<feature type="region of interest" description="Disordered" evidence="2">
    <location>
        <begin position="229"/>
        <end position="259"/>
    </location>
</feature>